<keyword evidence="1" id="KW-0694">RNA-binding</keyword>
<dbReference type="InterPro" id="IPR002156">
    <property type="entry name" value="RNaseH_domain"/>
</dbReference>
<keyword evidence="3" id="KW-1133">Transmembrane helix</keyword>
<evidence type="ECO:0000256" key="1">
    <source>
        <dbReference type="PROSITE-ProRule" id="PRU00176"/>
    </source>
</evidence>
<dbReference type="Gramene" id="EOY12704">
    <property type="protein sequence ID" value="EOY12704"/>
    <property type="gene ID" value="TCM_031228"/>
</dbReference>
<feature type="region of interest" description="Disordered" evidence="2">
    <location>
        <begin position="506"/>
        <end position="529"/>
    </location>
</feature>
<dbReference type="PANTHER" id="PTHR33116:SF75">
    <property type="entry name" value="RIBONUCLEASE H PROTEIN"/>
    <property type="match status" value="1"/>
</dbReference>
<dbReference type="InterPro" id="IPR000477">
    <property type="entry name" value="RT_dom"/>
</dbReference>
<keyword evidence="3" id="KW-0812">Transmembrane</keyword>
<evidence type="ECO:0000256" key="3">
    <source>
        <dbReference type="SAM" id="Phobius"/>
    </source>
</evidence>
<dbReference type="HOGENOM" id="CLU_240460_0_0_1"/>
<dbReference type="PROSITE" id="PS00726">
    <property type="entry name" value="AP_NUCLEASE_F1_1"/>
    <property type="match status" value="1"/>
</dbReference>
<evidence type="ECO:0000313" key="6">
    <source>
        <dbReference type="EMBL" id="EOY12704.1"/>
    </source>
</evidence>
<dbReference type="InterPro" id="IPR020847">
    <property type="entry name" value="AP_endonuclease_F1_BS"/>
</dbReference>
<evidence type="ECO:0000259" key="4">
    <source>
        <dbReference type="PROSITE" id="PS50102"/>
    </source>
</evidence>
<dbReference type="SMART" id="SM00360">
    <property type="entry name" value="RRM"/>
    <property type="match status" value="1"/>
</dbReference>
<organism evidence="6 7">
    <name type="scientific">Theobroma cacao</name>
    <name type="common">Cacao</name>
    <name type="synonym">Cocoa</name>
    <dbReference type="NCBI Taxonomy" id="3641"/>
    <lineage>
        <taxon>Eukaryota</taxon>
        <taxon>Viridiplantae</taxon>
        <taxon>Streptophyta</taxon>
        <taxon>Embryophyta</taxon>
        <taxon>Tracheophyta</taxon>
        <taxon>Spermatophyta</taxon>
        <taxon>Magnoliopsida</taxon>
        <taxon>eudicotyledons</taxon>
        <taxon>Gunneridae</taxon>
        <taxon>Pentapetalae</taxon>
        <taxon>rosids</taxon>
        <taxon>malvids</taxon>
        <taxon>Malvales</taxon>
        <taxon>Malvaceae</taxon>
        <taxon>Byttnerioideae</taxon>
        <taxon>Theobroma</taxon>
    </lineage>
</organism>
<dbReference type="Pfam" id="PF13456">
    <property type="entry name" value="RVT_3"/>
    <property type="match status" value="1"/>
</dbReference>
<dbReference type="InterPro" id="IPR012337">
    <property type="entry name" value="RNaseH-like_sf"/>
</dbReference>
<feature type="domain" description="RNase H type-1" evidence="5">
    <location>
        <begin position="1572"/>
        <end position="1705"/>
    </location>
</feature>
<gene>
    <name evidence="6" type="ORF">TCM_031228</name>
</gene>
<dbReference type="PROSITE" id="PS50102">
    <property type="entry name" value="RRM"/>
    <property type="match status" value="1"/>
</dbReference>
<dbReference type="SUPFAM" id="SSF56219">
    <property type="entry name" value="DNase I-like"/>
    <property type="match status" value="1"/>
</dbReference>
<feature type="compositionally biased region" description="Low complexity" evidence="2">
    <location>
        <begin position="768"/>
        <end position="780"/>
    </location>
</feature>
<evidence type="ECO:0000256" key="2">
    <source>
        <dbReference type="SAM" id="MobiDB-lite"/>
    </source>
</evidence>
<keyword evidence="7" id="KW-1185">Reference proteome</keyword>
<feature type="region of interest" description="Disordered" evidence="2">
    <location>
        <begin position="321"/>
        <end position="363"/>
    </location>
</feature>
<dbReference type="InterPro" id="IPR044730">
    <property type="entry name" value="RNase_H-like_dom_plant"/>
</dbReference>
<dbReference type="Pfam" id="PF00076">
    <property type="entry name" value="RRM_1"/>
    <property type="match status" value="1"/>
</dbReference>
<dbReference type="CDD" id="cd06222">
    <property type="entry name" value="RNase_H_like"/>
    <property type="match status" value="1"/>
</dbReference>
<dbReference type="EMBL" id="CM001885">
    <property type="protein sequence ID" value="EOY12704.1"/>
    <property type="molecule type" value="Genomic_DNA"/>
</dbReference>
<dbReference type="Gene3D" id="3.30.70.330">
    <property type="match status" value="1"/>
</dbReference>
<dbReference type="eggNOG" id="KOG1075">
    <property type="taxonomic scope" value="Eukaryota"/>
</dbReference>
<dbReference type="InterPro" id="IPR036397">
    <property type="entry name" value="RNaseH_sf"/>
</dbReference>
<dbReference type="Gene3D" id="3.30.420.10">
    <property type="entry name" value="Ribonuclease H-like superfamily/Ribonuclease H"/>
    <property type="match status" value="1"/>
</dbReference>
<dbReference type="GO" id="GO:0003723">
    <property type="term" value="F:RNA binding"/>
    <property type="evidence" value="ECO:0007669"/>
    <property type="project" value="UniProtKB-UniRule"/>
</dbReference>
<evidence type="ECO:0000259" key="5">
    <source>
        <dbReference type="PROSITE" id="PS50879"/>
    </source>
</evidence>
<dbReference type="Gene3D" id="3.60.10.10">
    <property type="entry name" value="Endonuclease/exonuclease/phosphatase"/>
    <property type="match status" value="1"/>
</dbReference>
<dbReference type="PANTHER" id="PTHR33116">
    <property type="entry name" value="REVERSE TRANSCRIPTASE ZINC-BINDING DOMAIN-CONTAINING PROTEIN-RELATED-RELATED"/>
    <property type="match status" value="1"/>
</dbReference>
<dbReference type="GO" id="GO:0004523">
    <property type="term" value="F:RNA-DNA hybrid ribonuclease activity"/>
    <property type="evidence" value="ECO:0007669"/>
    <property type="project" value="InterPro"/>
</dbReference>
<dbReference type="InParanoid" id="A0A061FE22"/>
<feature type="compositionally biased region" description="Low complexity" evidence="2">
    <location>
        <begin position="747"/>
        <end position="760"/>
    </location>
</feature>
<keyword evidence="3" id="KW-0472">Membrane</keyword>
<protein>
    <recommendedName>
        <fullName evidence="8">RRM domain-containing protein</fullName>
    </recommendedName>
</protein>
<feature type="region of interest" description="Disordered" evidence="2">
    <location>
        <begin position="735"/>
        <end position="786"/>
    </location>
</feature>
<dbReference type="InterPro" id="IPR000504">
    <property type="entry name" value="RRM_dom"/>
</dbReference>
<dbReference type="InterPro" id="IPR036691">
    <property type="entry name" value="Endo/exonu/phosph_ase_sf"/>
</dbReference>
<dbReference type="InterPro" id="IPR012677">
    <property type="entry name" value="Nucleotide-bd_a/b_plait_sf"/>
</dbReference>
<dbReference type="GO" id="GO:0006281">
    <property type="term" value="P:DNA repair"/>
    <property type="evidence" value="ECO:0007669"/>
    <property type="project" value="InterPro"/>
</dbReference>
<sequence length="1715" mass="196747">MISHIQCLILPGVHLMGEEVSKLGRLEYVTCSFCDMEEFKKYAEFKQGIECVVDLSVSSCNALQNIEELVLFSLQNFHEIVRVGVPVEFESTSHAPRPLAIFSFIKSIVQKSQKSLPLLENGQPSPPPFLNTIRVHPSERWESMKWDHLDARDVLSPFLFRVHNRLFLVFILALIKGLAILGGTIQVPTLTGDVVLKICLVTQPGQKGLKQGILTHLVINMCISKKGMGETRRQERGNYGNHRYDNSGKRWIDSLHSVFANNFSKRLSWNAIRGTFEEYGRVVDVHIPKRILQDRNRGTNFAFIRYRDKSEMERPLKWGGHQWINGQRSRPKRSYDKADDGSQTNLQRVPKGEKGDRTGDKIGEQGNRAIADVITQEMFTEGFSVQVRMVEGLSTLVTFEDYEEMVVMLENCWDLFDQWFESLIPLDIASSDKEVRLWIKLEEIPIKLWHLNTFKAVAQCWGDFIGVDRATFTRERLDRGERCDDLEIYTTRKEIVTEEEETIVKDKLNGGPPDTVEEPPCEFGDRSGETNIGSQICRTEDRGEQEECIVMSYKKKKRLTWAEVTNEGNRMSGAGPSKNGSFLAGREQELEIVKGFGPLDGNPSAVDCKEHSSGPKLMPGVNFKGSLVKDDGAALNLNLDRRIGLQKQVSTDRVEEDSDKQIKKVLHELNEAEQRTSHNNKEQLGTGMENVKRRLSKAVTSSIGENNSKGEAPTITESFDEERWMKVTLRRSKRGKIRLKRYSPDLNQGQGSSGKGSNKGSKGKEISKVGAVSPKSSKSSGQKKRLKEILEEEKGTGDVEPENKADGLNLEADHQWEKSNIRKEAEEIWEFLRKLGLEFQKDRETMVQRIVDLEAIDKGDGTSTTPATSGLGNREKKRVVRLLVEKEKPDMLFIQETKLENVDRSVIRLVWGRVNNKNYTVASVGASRGLLVVTKEDFFDIEQSFESRRYILLIGLINKLNFRCGIGNVYASNSVSERQALWEEKIGRSYNVYDIDSFRKFIEDLGFIDMPMIGGEFTYRNFREDKAFSRLDRFLVSEEFLSRFSRLVQRRLSASLSDHNPIVLGEIRMDWGLKPFKIFNHWLDESTFSTMLKKAWEESKGDKGSIRGIWGILKDIKLVIKEWKHTELGNSQRKVEEIEMTIQEVEEALICGDNSVNWRNLVRMKRGELWKLHRDVEREWHQKSRVKYGKWRSWIRACISMARISVLVNGVPTRQFRIRRGLRQGCPLSPFLFNCVAEAFSVLMSEAISVGLCKGIEVGNRGLILSYLQFADGTTIMCKLEWESINNVKRILRCFQLITSLRINFQKSSLFGVGIEERTVDEWAGRIGCRMEKFPSKYLGLPLGVKNNSREMWRPIVEKFEARLAGWKGRLLSMGGRVTLIKSVLASLPIFYMSLFRMPVGVSQELERIQRRLKIRLCSTSGYGDMGMNEKTCGERHWWTKKKVNNLWSKVWQGNAPMKVEVFSWRLLKGRVAVKAELVKRESWKIWSSWVDQWGLQWATQAKVKPFLLDWNELVRAGDKRDLVRVRVAWWAKAKWLVDFQQLEQTIRCPEVNRQHIRIRGGRRMVEWEPPSRGFLKFNVDGATRGNPSQAAIGGVLRDDKGVVKILFSIPIGIFEANTAEVMAIKEAFKLFGASKWVESHCLIVESDSENAVSWVHKLDKAPWRLRRDIFILEGIQKRIGEWQLRKINKEANGVADELAKFRVQREENLILVFN</sequence>
<accession>A0A061FE22</accession>
<dbReference type="SUPFAM" id="SSF54928">
    <property type="entry name" value="RNA-binding domain, RBD"/>
    <property type="match status" value="1"/>
</dbReference>
<feature type="transmembrane region" description="Helical" evidence="3">
    <location>
        <begin position="166"/>
        <end position="185"/>
    </location>
</feature>
<dbReference type="GO" id="GO:0003677">
    <property type="term" value="F:DNA binding"/>
    <property type="evidence" value="ECO:0007669"/>
    <property type="project" value="InterPro"/>
</dbReference>
<reference evidence="6 7" key="1">
    <citation type="journal article" date="2013" name="Genome Biol.">
        <title>The genome sequence of the most widely cultivated cacao type and its use to identify candidate genes regulating pod color.</title>
        <authorList>
            <person name="Motamayor J.C."/>
            <person name="Mockaitis K."/>
            <person name="Schmutz J."/>
            <person name="Haiminen N."/>
            <person name="Iii D.L."/>
            <person name="Cornejo O."/>
            <person name="Findley S.D."/>
            <person name="Zheng P."/>
            <person name="Utro F."/>
            <person name="Royaert S."/>
            <person name="Saski C."/>
            <person name="Jenkins J."/>
            <person name="Podicheti R."/>
            <person name="Zhao M."/>
            <person name="Scheffler B.E."/>
            <person name="Stack J.C."/>
            <person name="Feltus F.A."/>
            <person name="Mustiga G.M."/>
            <person name="Amores F."/>
            <person name="Phillips W."/>
            <person name="Marelli J.P."/>
            <person name="May G.D."/>
            <person name="Shapiro H."/>
            <person name="Ma J."/>
            <person name="Bustamante C.D."/>
            <person name="Schnell R.J."/>
            <person name="Main D."/>
            <person name="Gilbert D."/>
            <person name="Parida L."/>
            <person name="Kuhn D.N."/>
        </authorList>
    </citation>
    <scope>NUCLEOTIDE SEQUENCE [LARGE SCALE GENOMIC DNA]</scope>
    <source>
        <strain evidence="7">cv. Matina 1-6</strain>
    </source>
</reference>
<feature type="domain" description="RRM" evidence="4">
    <location>
        <begin position="256"/>
        <end position="351"/>
    </location>
</feature>
<evidence type="ECO:0008006" key="8">
    <source>
        <dbReference type="Google" id="ProtNLM"/>
    </source>
</evidence>
<evidence type="ECO:0000313" key="7">
    <source>
        <dbReference type="Proteomes" id="UP000026915"/>
    </source>
</evidence>
<dbReference type="Pfam" id="PF00078">
    <property type="entry name" value="RVT_1"/>
    <property type="match status" value="1"/>
</dbReference>
<name>A0A061FE22_THECC</name>
<feature type="compositionally biased region" description="Basic and acidic residues" evidence="2">
    <location>
        <begin position="350"/>
        <end position="363"/>
    </location>
</feature>
<dbReference type="InterPro" id="IPR035979">
    <property type="entry name" value="RBD_domain_sf"/>
</dbReference>
<dbReference type="SUPFAM" id="SSF53098">
    <property type="entry name" value="Ribonuclease H-like"/>
    <property type="match status" value="1"/>
</dbReference>
<dbReference type="PROSITE" id="PS50879">
    <property type="entry name" value="RNASE_H_1"/>
    <property type="match status" value="1"/>
</dbReference>
<dbReference type="Proteomes" id="UP000026915">
    <property type="component" value="Chromosome 7"/>
</dbReference>
<proteinExistence type="predicted"/>